<feature type="non-terminal residue" evidence="3">
    <location>
        <position position="1"/>
    </location>
</feature>
<dbReference type="Gene3D" id="2.30.30.30">
    <property type="match status" value="1"/>
</dbReference>
<protein>
    <submittedName>
        <fullName evidence="3">Cullin-9</fullName>
    </submittedName>
</protein>
<dbReference type="STRING" id="9244.A0A091HM75"/>
<dbReference type="PANTHER" id="PTHR22771:SF4">
    <property type="entry name" value="CULLIN 7-RELATED"/>
    <property type="match status" value="1"/>
</dbReference>
<dbReference type="SUPFAM" id="SSF63748">
    <property type="entry name" value="Tudor/PWWP/MBT"/>
    <property type="match status" value="1"/>
</dbReference>
<feature type="domain" description="CPH" evidence="2">
    <location>
        <begin position="199"/>
        <end position="272"/>
    </location>
</feature>
<dbReference type="InterPro" id="IPR014722">
    <property type="entry name" value="Rib_uL2_dom2"/>
</dbReference>
<dbReference type="Proteomes" id="UP000054308">
    <property type="component" value="Unassembled WGS sequence"/>
</dbReference>
<dbReference type="InterPro" id="IPR021097">
    <property type="entry name" value="CPH_domain"/>
</dbReference>
<sequence>KEKQIRHSAGKILGSLASHDAGSWAYVLLSLSQQDGIEQHMDFDSCYTLLELFAETTSSEEHCMSFEGIHLPQVPGRLLFVLVKRYLCVTSLTNKLSTGVEQGGEQEDCAVPSPLSEEKSGAAAPAPPEFEFSMAMASLILELVHVMGWDHSHKPERLPKQELQPRTTRSIFQHKATSCTPAQAALTPPPKEPRIFKTRSAFPSCSSYVEYVQTHLVRGMRVRMLEDYEQVSAGDEGDFCQSNDGILPVQVYWQSLGCTYWVHWHMLEIIGPPGQEKREGWEKCPSLLCCPAVTQPFVCKPFGGLYSLPYLGEHPSKAAEALSRTEWWELLFFVRKLEARQQKEITCLIQQDHGEQLLEMDEEALIQLSVPVELAQKVLQMLERWCQGSTQRDLRGSRIYAKY</sequence>
<dbReference type="PANTHER" id="PTHR22771">
    <property type="entry name" value="CULLIN AND GALACTOSE-BINDING DOMAIN-CONTAINING"/>
    <property type="match status" value="1"/>
</dbReference>
<accession>A0A091HM75</accession>
<evidence type="ECO:0000313" key="4">
    <source>
        <dbReference type="Proteomes" id="UP000054308"/>
    </source>
</evidence>
<dbReference type="AlphaFoldDB" id="A0A091HM75"/>
<gene>
    <name evidence="3" type="ORF">N300_05387</name>
</gene>
<evidence type="ECO:0000313" key="3">
    <source>
        <dbReference type="EMBL" id="KFO96971.1"/>
    </source>
</evidence>
<feature type="region of interest" description="Disordered" evidence="1">
    <location>
        <begin position="99"/>
        <end position="124"/>
    </location>
</feature>
<dbReference type="Pfam" id="PF11515">
    <property type="entry name" value="Cul7"/>
    <property type="match status" value="1"/>
</dbReference>
<keyword evidence="4" id="KW-1185">Reference proteome</keyword>
<proteinExistence type="predicted"/>
<evidence type="ECO:0000256" key="1">
    <source>
        <dbReference type="SAM" id="MobiDB-lite"/>
    </source>
</evidence>
<dbReference type="EMBL" id="KL217608">
    <property type="protein sequence ID" value="KFO96971.1"/>
    <property type="molecule type" value="Genomic_DNA"/>
</dbReference>
<evidence type="ECO:0000259" key="2">
    <source>
        <dbReference type="Pfam" id="PF11515"/>
    </source>
</evidence>
<name>A0A091HM75_CALAN</name>
<organism evidence="3 4">
    <name type="scientific">Calypte anna</name>
    <name type="common">Anna's hummingbird</name>
    <name type="synonym">Archilochus anna</name>
    <dbReference type="NCBI Taxonomy" id="9244"/>
    <lineage>
        <taxon>Eukaryota</taxon>
        <taxon>Metazoa</taxon>
        <taxon>Chordata</taxon>
        <taxon>Craniata</taxon>
        <taxon>Vertebrata</taxon>
        <taxon>Euteleostomi</taxon>
        <taxon>Archelosauria</taxon>
        <taxon>Archosauria</taxon>
        <taxon>Dinosauria</taxon>
        <taxon>Saurischia</taxon>
        <taxon>Theropoda</taxon>
        <taxon>Coelurosauria</taxon>
        <taxon>Aves</taxon>
        <taxon>Neognathae</taxon>
        <taxon>Neoaves</taxon>
        <taxon>Strisores</taxon>
        <taxon>Apodiformes</taxon>
        <taxon>Trochilidae</taxon>
        <taxon>Calypte</taxon>
    </lineage>
</organism>
<feature type="non-terminal residue" evidence="3">
    <location>
        <position position="403"/>
    </location>
</feature>
<reference evidence="3 4" key="1">
    <citation type="submission" date="2014-04" db="EMBL/GenBank/DDBJ databases">
        <title>Genome evolution of avian class.</title>
        <authorList>
            <person name="Zhang G."/>
            <person name="Li C."/>
        </authorList>
    </citation>
    <scope>NUCLEOTIDE SEQUENCE [LARGE SCALE GENOMIC DNA]</scope>
    <source>
        <strain evidence="3">BGI_N300</strain>
    </source>
</reference>
<dbReference type="InterPro" id="IPR045093">
    <property type="entry name" value="Cullin"/>
</dbReference>